<reference evidence="2" key="2">
    <citation type="submission" date="2025-08" db="UniProtKB">
        <authorList>
            <consortium name="RefSeq"/>
        </authorList>
    </citation>
    <scope>IDENTIFICATION</scope>
    <source>
        <tissue evidence="2">Leaf</tissue>
    </source>
</reference>
<protein>
    <submittedName>
        <fullName evidence="2">Uncharacterized protein LOC142168982</fullName>
    </submittedName>
</protein>
<name>A0AC58SMT3_TOBAC</name>
<keyword evidence="1" id="KW-1185">Reference proteome</keyword>
<gene>
    <name evidence="2" type="primary">LOC142168982</name>
</gene>
<evidence type="ECO:0000313" key="1">
    <source>
        <dbReference type="Proteomes" id="UP000790787"/>
    </source>
</evidence>
<sequence>MRLNMETAYTNINGQIWLFFDAVVEWELVEDTEQQVTVRVFHHDLGQHMMMTFVYAKCSAIERLDLWDHLYYLASDMELPWLVVGGDFNVILHEDEKIGGLPVHPPEYEDFAFCVNSCGLFKQGYKGNSQPFRFFNFWTKHATFIDVERQNWEADFIGDQFLMFKQNIKRVKAALSKWNREIFGDIFKQLAILEDIVRVKEMLFEEEHTTENRIVLQKAQSELKKYLNIEEQYWKQKAGMTWFAEGDRNTSFFHNHVNGKRKKLQLKRIKSGSGFTNEGDASEFPLLNNVPSMVTMDQNLELSRLPTIEEVRAAVFELSGESASGPDGFTGLFYQTCWDVIGADIHNMVLHFYGGAALPKSITHTNLVLLPKKPRVETFSDLRPISLSNFINKVLSRVLHDRLEIFFPSLIAPNQSRFVKGRSIFENILLTQEIVTDIRLRGKPANVVIKLDMAKAYDRVSWKYLLHVLRKMGFSEHFINMVWNLMSNNWYSVLVNGQSSGFFKSTRGMKQGDPLSPALFILSAEVLSRSLNKLFKDMSFVGFGMRKWSDSLNHLEYADDTIIFASAHPPSLSKIMAVLGNYEKISGQMINKDKSSYYMYSKVANGLFQAVGSITGFARGKFPFTYLGCPIFYTRRRKDYYEDLIKKVKAKLHSWKGKLLSFGGKATLISSVLQSMPVHMLSVLDPQNSILGHLHKTFARFFWSTKEEGRSRHWASWKNLCLPKEEGGLGFRSLNDVSRALFAKLWWRFRTTKSLWSNFMWNKYCKKEPPTVVRFRGGYHVWRQMLNAREEVEHEIEVAELRQGETWDDQLLDQTFNEEIAKHIRLNVHYEGSEGYWDKPYWMPTPSGKFSVSSAWQILRHMADPNQEFKLMWIKGLPFKISFFLWRLWRQKIATDDMWMRQGQMVMSRCWCCQKSQEESIENIFVTSPTASKCCPKLKPLFQTVPAIITWELWKRRNAGKHGGSMSTNRVIHELNRTLHQLARVRYDWIPNIPLLWPDMIQYFEGYKPIFITTRVTWQLPCHGWYKCNTDGASKGNPGPSSLGFCVRDDEGDVVYARAADLGVTTNVVAETKAILQGLEYCMEHDFHTLILETDSLQIAALEDIIKVHEVEFELNPTSNNRAKLHKVQADLPMYLHLEEEFSRQKEGMQWFQDGDKNTKFFHTHVKGKRKRLQEVRKVVFRLNGESASGPDGFTGQFYHVGFVKGRSIVENILTQEIVTDIRKRGRPSNVVIKLDMAKAYDRLSWLFLRKVSRQMGFGEVFIDMIYSSSHYGEIQLILNVLEDYEAASGQKLNKEKSFFYMHENAPPEEDNTVHLITTFQRHSFPFTYVGCLIFYNIRKKEFYKGIVLKVHEILHAWKGKLISIGEKGSSYCSCARELLWNFRTNDTLWTEFMRNKYCKKFNKVLVPWRNGSQVWNKMMAMRDLLEHQIWWQLKRGYAKFWYDNWTGLGVLYHVTGPDHWCDETVIHVRDVMIDVAWHEEQLREILPDDITDHIMEKISPPNSSELKDKAYW</sequence>
<reference evidence="1" key="1">
    <citation type="journal article" date="2014" name="Nat. Commun.">
        <title>The tobacco genome sequence and its comparison with those of tomato and potato.</title>
        <authorList>
            <person name="Sierro N."/>
            <person name="Battey J.N."/>
            <person name="Ouadi S."/>
            <person name="Bakaher N."/>
            <person name="Bovet L."/>
            <person name="Willig A."/>
            <person name="Goepfert S."/>
            <person name="Peitsch M.C."/>
            <person name="Ivanov N.V."/>
        </authorList>
    </citation>
    <scope>NUCLEOTIDE SEQUENCE [LARGE SCALE GENOMIC DNA]</scope>
</reference>
<accession>A0AC58SMT3</accession>
<evidence type="ECO:0000313" key="2">
    <source>
        <dbReference type="RefSeq" id="XP_075086270.1"/>
    </source>
</evidence>
<dbReference type="Proteomes" id="UP000790787">
    <property type="component" value="Chromosome 14"/>
</dbReference>
<dbReference type="RefSeq" id="XP_075086270.1">
    <property type="nucleotide sequence ID" value="XM_075230169.1"/>
</dbReference>
<proteinExistence type="predicted"/>
<organism evidence="1 2">
    <name type="scientific">Nicotiana tabacum</name>
    <name type="common">Common tobacco</name>
    <dbReference type="NCBI Taxonomy" id="4097"/>
    <lineage>
        <taxon>Eukaryota</taxon>
        <taxon>Viridiplantae</taxon>
        <taxon>Streptophyta</taxon>
        <taxon>Embryophyta</taxon>
        <taxon>Tracheophyta</taxon>
        <taxon>Spermatophyta</taxon>
        <taxon>Magnoliopsida</taxon>
        <taxon>eudicotyledons</taxon>
        <taxon>Gunneridae</taxon>
        <taxon>Pentapetalae</taxon>
        <taxon>asterids</taxon>
        <taxon>lamiids</taxon>
        <taxon>Solanales</taxon>
        <taxon>Solanaceae</taxon>
        <taxon>Nicotianoideae</taxon>
        <taxon>Nicotianeae</taxon>
        <taxon>Nicotiana</taxon>
    </lineage>
</organism>